<dbReference type="EMBL" id="CM046388">
    <property type="protein sequence ID" value="KAI8571009.1"/>
    <property type="molecule type" value="Genomic_DNA"/>
</dbReference>
<proteinExistence type="predicted"/>
<gene>
    <name evidence="1" type="ORF">RHMOL_Rhmol01G0083200</name>
</gene>
<reference evidence="1" key="1">
    <citation type="submission" date="2022-02" db="EMBL/GenBank/DDBJ databases">
        <title>Plant Genome Project.</title>
        <authorList>
            <person name="Zhang R.-G."/>
        </authorList>
    </citation>
    <scope>NUCLEOTIDE SEQUENCE</scope>
    <source>
        <strain evidence="1">AT1</strain>
    </source>
</reference>
<accession>A0ACC0Q0Q7</accession>
<sequence>MPEKLIYPNSKGNANQSTTEGRSPLVSGGARVLASGVRSDSTKGHVDGTDEGKSTTLVEDVVILQQGQVASREVDIWSNETKECAHLSNKEYTSPAPTDEILRGMDHALPSLGLRPICQSSNKVVESNTQYFVEEPDSPRAFPANNLDLEGDLGVYSPIPKPLSPSHPDVGHSVIFNCLLNLKRKAPDDLDLNVTLKKPNSQREEAETTLVVADSSFNQEKGRAGTRGNQRSRGRYGRGGQSVRGRKKCSPNSGVLEMELVEVPISQFNDLKGHAVVGGSRRRCASLVTLALA</sequence>
<comment type="caution">
    <text evidence="1">The sequence shown here is derived from an EMBL/GenBank/DDBJ whole genome shotgun (WGS) entry which is preliminary data.</text>
</comment>
<name>A0ACC0Q0Q7_RHOML</name>
<keyword evidence="2" id="KW-1185">Reference proteome</keyword>
<evidence type="ECO:0000313" key="2">
    <source>
        <dbReference type="Proteomes" id="UP001062846"/>
    </source>
</evidence>
<dbReference type="Proteomes" id="UP001062846">
    <property type="component" value="Chromosome 1"/>
</dbReference>
<evidence type="ECO:0000313" key="1">
    <source>
        <dbReference type="EMBL" id="KAI8571009.1"/>
    </source>
</evidence>
<organism evidence="1 2">
    <name type="scientific">Rhododendron molle</name>
    <name type="common">Chinese azalea</name>
    <name type="synonym">Azalea mollis</name>
    <dbReference type="NCBI Taxonomy" id="49168"/>
    <lineage>
        <taxon>Eukaryota</taxon>
        <taxon>Viridiplantae</taxon>
        <taxon>Streptophyta</taxon>
        <taxon>Embryophyta</taxon>
        <taxon>Tracheophyta</taxon>
        <taxon>Spermatophyta</taxon>
        <taxon>Magnoliopsida</taxon>
        <taxon>eudicotyledons</taxon>
        <taxon>Gunneridae</taxon>
        <taxon>Pentapetalae</taxon>
        <taxon>asterids</taxon>
        <taxon>Ericales</taxon>
        <taxon>Ericaceae</taxon>
        <taxon>Ericoideae</taxon>
        <taxon>Rhodoreae</taxon>
        <taxon>Rhododendron</taxon>
    </lineage>
</organism>
<protein>
    <submittedName>
        <fullName evidence="1">Uncharacterized protein</fullName>
    </submittedName>
</protein>